<dbReference type="Proteomes" id="UP000595814">
    <property type="component" value="Chromosome"/>
</dbReference>
<keyword evidence="2" id="KW-1185">Reference proteome</keyword>
<dbReference type="EMBL" id="CP066744">
    <property type="protein sequence ID" value="QQK07494.1"/>
    <property type="molecule type" value="Genomic_DNA"/>
</dbReference>
<evidence type="ECO:0000313" key="1">
    <source>
        <dbReference type="EMBL" id="QQK07494.1"/>
    </source>
</evidence>
<sequence length="997" mass="118539">MNLTDEQKKAIKTIDKNIIVNAGAGTGKTEVLTRRYIEILKNGRLPKDEEVSNIVAITFTIKAANEMKERVRKLLKSDSNKKVQRFINDINESQISTIHSFCSKIIRENSFFLDIDPNFEILDEIESKKILNNIISKVLNPDGEYDEFSIKLLNYTDKNEALLLISEIQDLYTSIKNTIFSFEEIRKMTIEDLEKLNKFKKSEEIYEELIYIRDNVKLRKNTNLYKFVNDKDKVERVKETENIRILKELWQCISKLKNEDIDYLKEIFNLEMQYKEYLKKDIYLDLFKLLEIIEQEYKLEKKQLGKYDFNDLEHLTLELLKNPYIKKKIQSEVSYLMVDEYQDSNDIQKEIFYEICSEKTILDRNNIFVVGDPKQSIYGFRGANINVFENTKRDIINSNGELITFVDNYRTDKNILEGINNIYENLMKDRYDKLIANKESDIENCINYFNNDNTKDLEYEPESFSNYLSRQINEGKKNFGDYTLLFRSRKEQNYFENSFSKRNIKYYTFDSLGFFDSEEIITVIEILKLIKNETNNVSIYYILRSNIYNISDSEILEFLKTKNNIKIEGIINEILYKTSILKEFSKDNISNILEEIYNLFQLYEKYNYTEDNIQKQGNLYKLLDIGREYDNNNFTFNDFFYDIIYNSNNETMKQVEDENSDVVKLMTIHGSKGLGFNDVVVPYINKGKPNSKPLFKFNKINGISINFTLANYRYNSLKEDERIASEIEDNNIYYVAMTRAKENLFLGLSGRNSGYKKILLPEIKALEEKNMANELIEEEYFQCDLKKEEYNESTLYPLCKDVNLQTNIKVNTNISKVIEYYNKSNIKSDYKSSEVKENFKELPSDIIGDIVHRFAEIYKPPYNIDFNEVLKEFGVDIKHLDDFKIYVENFKDLFNYNADETYEEISFIYKYENCFFRGIIDRIEIENNILRIVDYKVSKLNKKEIENRYWIQLVFYGIVCEKIFPNKTIELSIKNIKKNYSIKIDFNEEKKKNFLLF</sequence>
<evidence type="ECO:0000313" key="2">
    <source>
        <dbReference type="Proteomes" id="UP000595814"/>
    </source>
</evidence>
<organism evidence="1 2">
    <name type="scientific">Miniphocaeibacter halophilus</name>
    <dbReference type="NCBI Taxonomy" id="2931922"/>
    <lineage>
        <taxon>Bacteria</taxon>
        <taxon>Bacillati</taxon>
        <taxon>Bacillota</taxon>
        <taxon>Tissierellia</taxon>
        <taxon>Tissierellales</taxon>
        <taxon>Peptoniphilaceae</taxon>
        <taxon>Miniphocaeibacter</taxon>
    </lineage>
</organism>
<gene>
    <name evidence="1" type="ORF">JFY71_09350</name>
</gene>
<protein>
    <submittedName>
        <fullName evidence="1">UvrD-helicase domain-containing protein</fullName>
    </submittedName>
</protein>
<proteinExistence type="predicted"/>
<name>A0AC61MPP5_9FIRM</name>
<accession>A0AC61MPP5</accession>
<reference evidence="1 2" key="1">
    <citation type="journal article" date="2022" name="Int. J. Syst. Evol. Microbiol.">
        <title>Miniphocaeibacter halophilus sp. nov., an ammonium-tolerant acetate-producing bacterium isolated from a biogas system.</title>
        <authorList>
            <person name="Schnurer A."/>
            <person name="Singh A."/>
            <person name="Bi S."/>
            <person name="Qiao W."/>
            <person name="Westerholm M."/>
        </authorList>
    </citation>
    <scope>NUCLEOTIDE SEQUENCE [LARGE SCALE GENOMIC DNA]</scope>
    <source>
        <strain evidence="1 2">AMB_01</strain>
    </source>
</reference>